<organism evidence="2 4">
    <name type="scientific">Flavobacterium hydatis</name>
    <name type="common">Cytophaga aquatilis</name>
    <dbReference type="NCBI Taxonomy" id="991"/>
    <lineage>
        <taxon>Bacteria</taxon>
        <taxon>Pseudomonadati</taxon>
        <taxon>Bacteroidota</taxon>
        <taxon>Flavobacteriia</taxon>
        <taxon>Flavobacteriales</taxon>
        <taxon>Flavobacteriaceae</taxon>
        <taxon>Flavobacterium</taxon>
    </lineage>
</organism>
<evidence type="ECO:0000313" key="2">
    <source>
        <dbReference type="EMBL" id="KFF20345.1"/>
    </source>
</evidence>
<dbReference type="InterPro" id="IPR000182">
    <property type="entry name" value="GNAT_dom"/>
</dbReference>
<dbReference type="GO" id="GO:0016747">
    <property type="term" value="F:acyltransferase activity, transferring groups other than amino-acyl groups"/>
    <property type="evidence" value="ECO:0007669"/>
    <property type="project" value="InterPro"/>
</dbReference>
<dbReference type="Proteomes" id="UP000198424">
    <property type="component" value="Unassembled WGS sequence"/>
</dbReference>
<dbReference type="RefSeq" id="WP_035617573.1">
    <property type="nucleotide sequence ID" value="NZ_JBEWQG010000004.1"/>
</dbReference>
<proteinExistence type="predicted"/>
<accession>A0A086AUI1</accession>
<evidence type="ECO:0000259" key="1">
    <source>
        <dbReference type="PROSITE" id="PS51186"/>
    </source>
</evidence>
<reference evidence="2 4" key="1">
    <citation type="submission" date="2014-07" db="EMBL/GenBank/DDBJ databases">
        <title>Genome of Flavobacterium hydatis DSM 2063.</title>
        <authorList>
            <person name="Pipes S.E."/>
            <person name="Stropko S.J."/>
            <person name="Newman J.D."/>
        </authorList>
    </citation>
    <scope>NUCLEOTIDE SEQUENCE [LARGE SCALE GENOMIC DNA]</scope>
    <source>
        <strain evidence="2 4">DSM 2063</strain>
    </source>
</reference>
<dbReference type="STRING" id="991.IW20_00880"/>
<dbReference type="Proteomes" id="UP000028712">
    <property type="component" value="Unassembled WGS sequence"/>
</dbReference>
<evidence type="ECO:0000313" key="3">
    <source>
        <dbReference type="EMBL" id="OXA98365.1"/>
    </source>
</evidence>
<evidence type="ECO:0000313" key="5">
    <source>
        <dbReference type="Proteomes" id="UP000198424"/>
    </source>
</evidence>
<comment type="caution">
    <text evidence="2">The sequence shown here is derived from an EMBL/GenBank/DDBJ whole genome shotgun (WGS) entry which is preliminary data.</text>
</comment>
<dbReference type="EMBL" id="MUGY01000001">
    <property type="protein sequence ID" value="OXA98365.1"/>
    <property type="molecule type" value="Genomic_DNA"/>
</dbReference>
<dbReference type="Gene3D" id="3.40.630.30">
    <property type="match status" value="1"/>
</dbReference>
<dbReference type="InterPro" id="IPR016181">
    <property type="entry name" value="Acyl_CoA_acyltransferase"/>
</dbReference>
<sequence length="154" mass="18256">MTIEKANITDHEILTEITKKSKAYWGYSAEQILQWDKNLTITKEYIKDNYVFKLLGEDLIIGYYSYFIEEKHNVILDNLFIRPEYIGKGFGKYLMDDFLNRIKESKFEKITLDSEPNAEAFYSKVGFVKVGEFETSIKNRFMPIMEMKLEENTK</sequence>
<dbReference type="OrthoDB" id="9789605at2"/>
<protein>
    <submittedName>
        <fullName evidence="3">GNAT family N-acetyltransferase</fullName>
    </submittedName>
</protein>
<dbReference type="Pfam" id="PF13673">
    <property type="entry name" value="Acetyltransf_10"/>
    <property type="match status" value="1"/>
</dbReference>
<keyword evidence="5" id="KW-1185">Reference proteome</keyword>
<dbReference type="AlphaFoldDB" id="A0A086AUI1"/>
<dbReference type="EMBL" id="JPRM01000001">
    <property type="protein sequence ID" value="KFF20345.1"/>
    <property type="molecule type" value="Genomic_DNA"/>
</dbReference>
<dbReference type="PROSITE" id="PS51186">
    <property type="entry name" value="GNAT"/>
    <property type="match status" value="1"/>
</dbReference>
<evidence type="ECO:0000313" key="4">
    <source>
        <dbReference type="Proteomes" id="UP000028712"/>
    </source>
</evidence>
<dbReference type="eggNOG" id="COG0456">
    <property type="taxonomic scope" value="Bacteria"/>
</dbReference>
<name>A0A086AUI1_FLAHY</name>
<feature type="domain" description="N-acetyltransferase" evidence="1">
    <location>
        <begin position="1"/>
        <end position="150"/>
    </location>
</feature>
<dbReference type="CDD" id="cd04301">
    <property type="entry name" value="NAT_SF"/>
    <property type="match status" value="1"/>
</dbReference>
<reference evidence="3 5" key="2">
    <citation type="submission" date="2016-11" db="EMBL/GenBank/DDBJ databases">
        <title>Whole genomes of Flavobacteriaceae.</title>
        <authorList>
            <person name="Stine C."/>
            <person name="Li C."/>
            <person name="Tadesse D."/>
        </authorList>
    </citation>
    <scope>NUCLEOTIDE SEQUENCE [LARGE SCALE GENOMIC DNA]</scope>
    <source>
        <strain evidence="3 5">ATCC 29551</strain>
    </source>
</reference>
<dbReference type="SUPFAM" id="SSF55729">
    <property type="entry name" value="Acyl-CoA N-acyltransferases (Nat)"/>
    <property type="match status" value="1"/>
</dbReference>
<gene>
    <name evidence="3" type="ORF">B0A62_00775</name>
    <name evidence="2" type="ORF">IW20_00880</name>
</gene>